<dbReference type="InterPro" id="IPR036291">
    <property type="entry name" value="NAD(P)-bd_dom_sf"/>
</dbReference>
<dbReference type="Proteomes" id="UP000234275">
    <property type="component" value="Unassembled WGS sequence"/>
</dbReference>
<protein>
    <submittedName>
        <fullName evidence="4">NAD dependent epimerase/dehydratase</fullName>
    </submittedName>
</protein>
<evidence type="ECO:0000256" key="1">
    <source>
        <dbReference type="ARBA" id="ARBA00023002"/>
    </source>
</evidence>
<name>A0A2I2GSD4_9EURO</name>
<dbReference type="AlphaFoldDB" id="A0A2I2GSD4"/>
<evidence type="ECO:0000313" key="5">
    <source>
        <dbReference type="Proteomes" id="UP000234275"/>
    </source>
</evidence>
<feature type="domain" description="NAD-dependent epimerase/dehydratase" evidence="3">
    <location>
        <begin position="12"/>
        <end position="258"/>
    </location>
</feature>
<dbReference type="OrthoDB" id="2735536at2759"/>
<dbReference type="VEuPathDB" id="FungiDB:P170DRAFT_346981"/>
<dbReference type="PANTHER" id="PTHR10366">
    <property type="entry name" value="NAD DEPENDENT EPIMERASE/DEHYDRATASE"/>
    <property type="match status" value="1"/>
</dbReference>
<evidence type="ECO:0000313" key="4">
    <source>
        <dbReference type="EMBL" id="PLB55792.1"/>
    </source>
</evidence>
<keyword evidence="5" id="KW-1185">Reference proteome</keyword>
<dbReference type="STRING" id="1392250.A0A2I2GSD4"/>
<organism evidence="4 5">
    <name type="scientific">Aspergillus steynii IBT 23096</name>
    <dbReference type="NCBI Taxonomy" id="1392250"/>
    <lineage>
        <taxon>Eukaryota</taxon>
        <taxon>Fungi</taxon>
        <taxon>Dikarya</taxon>
        <taxon>Ascomycota</taxon>
        <taxon>Pezizomycotina</taxon>
        <taxon>Eurotiomycetes</taxon>
        <taxon>Eurotiomycetidae</taxon>
        <taxon>Eurotiales</taxon>
        <taxon>Aspergillaceae</taxon>
        <taxon>Aspergillus</taxon>
        <taxon>Aspergillus subgen. Circumdati</taxon>
    </lineage>
</organism>
<gene>
    <name evidence="4" type="ORF">P170DRAFT_346981</name>
</gene>
<dbReference type="GO" id="GO:0016616">
    <property type="term" value="F:oxidoreductase activity, acting on the CH-OH group of donors, NAD or NADP as acceptor"/>
    <property type="evidence" value="ECO:0007669"/>
    <property type="project" value="TreeGrafter"/>
</dbReference>
<dbReference type="Pfam" id="PF01370">
    <property type="entry name" value="Epimerase"/>
    <property type="match status" value="1"/>
</dbReference>
<comment type="similarity">
    <text evidence="2">Belongs to the NAD(P)-dependent epimerase/dehydratase family. Dihydroflavonol-4-reductase subfamily.</text>
</comment>
<keyword evidence="1" id="KW-0560">Oxidoreductase</keyword>
<sequence length="340" mass="37716">MNSYILPADATVLVTGANGFIASHTVDKLLDQGFKVRGTVRTPKPWLNEFFDARYGKGRFETAIVSDFSDSQSVNNALQGVSGVIHMASDLSFSTDPSTVIPWVTGATRTILEVASKHETIRRVVLTSSSRACYMSTWASTRGIQIDENTWNEKAIKAAWDPATPEEHKAYAVYAASKTESEKQAWNWLEKNKPHFDFNTVLPDFNTGRVLHPEIPGSTIGFTRNLLKGDASALGLLPPQCYVDVEDVARLHLIALLGEKVKSQRIFAFAGSKNWTDILRVLRELRPSNTLIPDVHANERHDEAVILPAQKAEELLREFFGRQGWTSLEESLAAGITGFE</sequence>
<dbReference type="InterPro" id="IPR001509">
    <property type="entry name" value="Epimerase_deHydtase"/>
</dbReference>
<dbReference type="RefSeq" id="XP_024711094.1">
    <property type="nucleotide sequence ID" value="XM_024843602.1"/>
</dbReference>
<comment type="caution">
    <text evidence="4">The sequence shown here is derived from an EMBL/GenBank/DDBJ whole genome shotgun (WGS) entry which is preliminary data.</text>
</comment>
<dbReference type="GeneID" id="36551302"/>
<evidence type="ECO:0000256" key="2">
    <source>
        <dbReference type="ARBA" id="ARBA00023445"/>
    </source>
</evidence>
<reference evidence="4 5" key="1">
    <citation type="submission" date="2016-12" db="EMBL/GenBank/DDBJ databases">
        <title>The genomes of Aspergillus section Nigri reveals drivers in fungal speciation.</title>
        <authorList>
            <consortium name="DOE Joint Genome Institute"/>
            <person name="Vesth T.C."/>
            <person name="Nybo J."/>
            <person name="Theobald S."/>
            <person name="Brandl J."/>
            <person name="Frisvad J.C."/>
            <person name="Nielsen K.F."/>
            <person name="Lyhne E.K."/>
            <person name="Kogle M.E."/>
            <person name="Kuo A."/>
            <person name="Riley R."/>
            <person name="Clum A."/>
            <person name="Nolan M."/>
            <person name="Lipzen A."/>
            <person name="Salamov A."/>
            <person name="Henrissat B."/>
            <person name="Wiebenga A."/>
            <person name="De Vries R.P."/>
            <person name="Grigoriev I.V."/>
            <person name="Mortensen U.H."/>
            <person name="Andersen M.R."/>
            <person name="Baker S.E."/>
        </authorList>
    </citation>
    <scope>NUCLEOTIDE SEQUENCE [LARGE SCALE GENOMIC DNA]</scope>
    <source>
        <strain evidence="4 5">IBT 23096</strain>
    </source>
</reference>
<proteinExistence type="inferred from homology"/>
<dbReference type="InterPro" id="IPR050425">
    <property type="entry name" value="NAD(P)_dehydrat-like"/>
</dbReference>
<accession>A0A2I2GSD4</accession>
<dbReference type="EMBL" id="MSFO01000001">
    <property type="protein sequence ID" value="PLB55792.1"/>
    <property type="molecule type" value="Genomic_DNA"/>
</dbReference>
<dbReference type="SUPFAM" id="SSF51735">
    <property type="entry name" value="NAD(P)-binding Rossmann-fold domains"/>
    <property type="match status" value="1"/>
</dbReference>
<evidence type="ECO:0000259" key="3">
    <source>
        <dbReference type="Pfam" id="PF01370"/>
    </source>
</evidence>
<dbReference type="PANTHER" id="PTHR10366:SF562">
    <property type="entry name" value="ALDEHYDE REDUCTASE II (AFU_ORTHOLOGUE AFUA_1G11360)"/>
    <property type="match status" value="1"/>
</dbReference>
<dbReference type="Gene3D" id="3.40.50.720">
    <property type="entry name" value="NAD(P)-binding Rossmann-like Domain"/>
    <property type="match status" value="1"/>
</dbReference>